<name>A0A0W0WW13_9GAMM</name>
<dbReference type="Proteomes" id="UP000054725">
    <property type="component" value="Unassembled WGS sequence"/>
</dbReference>
<gene>
    <name evidence="1" type="ORF">Lnau_1494</name>
</gene>
<dbReference type="Gene3D" id="3.60.10.10">
    <property type="entry name" value="Endonuclease/exonuclease/phosphatase"/>
    <property type="match status" value="1"/>
</dbReference>
<sequence length="596" mass="67125">MGLSIRVFTLNCGNGSLGETAADKIVQQFEETNADLFILNCQEVNFDKALSELANRKRNAVVLAGPPMVTHTKLSTQLHHNTGMMTIIIHKRDLQVAVANNQPARRAANRFGGSGYNKGGALTRIVASREGESFTIDDINAHLDAFSDATRAQDWANIHRLQKYPVSDWEGLCAAMPDLSCSGFDANTRNKFSSSEMQAYLGAWENPIDWDMQSLVLAPLGNVRESQASTYKSHQPGILEVADPKRPNRTRGGMVDLVAYTDVGAAKKQLQSRDSVLVKTSAISVPPQENESRDHAVIGSDEIIITKKTKFDRVREAIACSLVEAAPQLAAHLLSDDFEKNKANKTYLLEVYKRYLGPEGLLQKHLQLHAERLRILEQSQHENPEAEEQFKQQLFLGSQPWFIIDKDESLEQNADYHHSVFMLLNLHSQCLAEAASKEERESLQLIVEKALAMPKNLPLTEQQKWIKQTNQLFSINKLLYSYDRHLRQETEKNLLTTPEQPNILLKIKVDMMTSLKERLKADKNPEEMLSEIDTELDNEVKSILTLHRHDDFLTHFYHKLRKLITGTDLSYGGFFVAETTKILKEEATPGVAPNSD</sequence>
<keyword evidence="2" id="KW-1185">Reference proteome</keyword>
<organism evidence="1 2">
    <name type="scientific">Legionella nautarum</name>
    <dbReference type="NCBI Taxonomy" id="45070"/>
    <lineage>
        <taxon>Bacteria</taxon>
        <taxon>Pseudomonadati</taxon>
        <taxon>Pseudomonadota</taxon>
        <taxon>Gammaproteobacteria</taxon>
        <taxon>Legionellales</taxon>
        <taxon>Legionellaceae</taxon>
        <taxon>Legionella</taxon>
    </lineage>
</organism>
<reference evidence="1 2" key="1">
    <citation type="submission" date="2015-11" db="EMBL/GenBank/DDBJ databases">
        <title>Genomic analysis of 38 Legionella species identifies large and diverse effector repertoires.</title>
        <authorList>
            <person name="Burstein D."/>
            <person name="Amaro F."/>
            <person name="Zusman T."/>
            <person name="Lifshitz Z."/>
            <person name="Cohen O."/>
            <person name="Gilbert J.A."/>
            <person name="Pupko T."/>
            <person name="Shuman H.A."/>
            <person name="Segal G."/>
        </authorList>
    </citation>
    <scope>NUCLEOTIDE SEQUENCE [LARGE SCALE GENOMIC DNA]</scope>
    <source>
        <strain evidence="1 2">ATCC 49506</strain>
    </source>
</reference>
<evidence type="ECO:0000313" key="2">
    <source>
        <dbReference type="Proteomes" id="UP000054725"/>
    </source>
</evidence>
<comment type="caution">
    <text evidence="1">The sequence shown here is derived from an EMBL/GenBank/DDBJ whole genome shotgun (WGS) entry which is preliminary data.</text>
</comment>
<accession>A0A0W0WW13</accession>
<dbReference type="SUPFAM" id="SSF56219">
    <property type="entry name" value="DNase I-like"/>
    <property type="match status" value="1"/>
</dbReference>
<dbReference type="OrthoDB" id="5635562at2"/>
<dbReference type="EMBL" id="LNYO01000013">
    <property type="protein sequence ID" value="KTD36510.1"/>
    <property type="molecule type" value="Genomic_DNA"/>
</dbReference>
<proteinExistence type="predicted"/>
<dbReference type="PATRIC" id="fig|45070.6.peg.1564"/>
<dbReference type="RefSeq" id="WP_058504497.1">
    <property type="nucleotide sequence ID" value="NZ_CAAAIF010000011.1"/>
</dbReference>
<dbReference type="InterPro" id="IPR036691">
    <property type="entry name" value="Endo/exonu/phosph_ase_sf"/>
</dbReference>
<evidence type="ECO:0000313" key="1">
    <source>
        <dbReference type="EMBL" id="KTD36510.1"/>
    </source>
</evidence>
<dbReference type="AlphaFoldDB" id="A0A0W0WW13"/>
<dbReference type="STRING" id="45070.Lnau_1494"/>
<protein>
    <submittedName>
        <fullName evidence="1">Uncharacterized protein</fullName>
    </submittedName>
</protein>